<comment type="caution">
    <text evidence="1">The sequence shown here is derived from an EMBL/GenBank/DDBJ whole genome shotgun (WGS) entry which is preliminary data.</text>
</comment>
<dbReference type="AlphaFoldDB" id="A0A139HSX5"/>
<name>A0A139HSX5_9PEZI</name>
<evidence type="ECO:0000313" key="1">
    <source>
        <dbReference type="EMBL" id="KXT05560.1"/>
    </source>
</evidence>
<sequence length="172" mass="19365">MPSQPGLEHVFTLRNYFTKENIIRIGPIQGDNGPLRMCFPHDDGFLKSAEGTVIAQVLPGSGDWALVDTSRGIVHLDVRLNLRTTTGGHSIFITYRGVGNRDEKCKDMLDFLPDATSTEFGDHEYFASPTFETSDPDLKWAESSVFVAEGRWVCEEGRVAVEYRIWRVRPSK</sequence>
<dbReference type="EMBL" id="LFZN01000012">
    <property type="protein sequence ID" value="KXT05560.1"/>
    <property type="molecule type" value="Genomic_DNA"/>
</dbReference>
<dbReference type="OrthoDB" id="2544694at2759"/>
<dbReference type="Proteomes" id="UP000070133">
    <property type="component" value="Unassembled WGS sequence"/>
</dbReference>
<gene>
    <name evidence="1" type="ORF">AC578_3749</name>
</gene>
<dbReference type="Pfam" id="PF11578">
    <property type="entry name" value="DUF3237"/>
    <property type="match status" value="1"/>
</dbReference>
<dbReference type="Gene3D" id="2.40.160.20">
    <property type="match status" value="1"/>
</dbReference>
<evidence type="ECO:0000313" key="2">
    <source>
        <dbReference type="Proteomes" id="UP000070133"/>
    </source>
</evidence>
<protein>
    <submittedName>
        <fullName evidence="1">Uncharacterized protein</fullName>
    </submittedName>
</protein>
<reference evidence="1 2" key="1">
    <citation type="submission" date="2015-07" db="EMBL/GenBank/DDBJ databases">
        <title>Comparative genomics of the Sigatoka disease complex on banana suggests a link between parallel evolutionary changes in Pseudocercospora fijiensis and Pseudocercospora eumusae and increased virulence on the banana host.</title>
        <authorList>
            <person name="Chang T.-C."/>
            <person name="Salvucci A."/>
            <person name="Crous P.W."/>
            <person name="Stergiopoulos I."/>
        </authorList>
    </citation>
    <scope>NUCLEOTIDE SEQUENCE [LARGE SCALE GENOMIC DNA]</scope>
    <source>
        <strain evidence="1 2">CBS 114824</strain>
    </source>
</reference>
<proteinExistence type="predicted"/>
<accession>A0A139HSX5</accession>
<keyword evidence="2" id="KW-1185">Reference proteome</keyword>
<organism evidence="1 2">
    <name type="scientific">Pseudocercospora eumusae</name>
    <dbReference type="NCBI Taxonomy" id="321146"/>
    <lineage>
        <taxon>Eukaryota</taxon>
        <taxon>Fungi</taxon>
        <taxon>Dikarya</taxon>
        <taxon>Ascomycota</taxon>
        <taxon>Pezizomycotina</taxon>
        <taxon>Dothideomycetes</taxon>
        <taxon>Dothideomycetidae</taxon>
        <taxon>Mycosphaerellales</taxon>
        <taxon>Mycosphaerellaceae</taxon>
        <taxon>Pseudocercospora</taxon>
    </lineage>
</organism>